<feature type="compositionally biased region" description="Basic residues" evidence="1">
    <location>
        <begin position="117"/>
        <end position="126"/>
    </location>
</feature>
<reference evidence="2" key="1">
    <citation type="submission" date="2014-02" db="EMBL/GenBank/DDBJ databases">
        <title>The Genome Sequence of Trichophyton rubrum (morphotype fischeri) CBS 288.86.</title>
        <authorList>
            <consortium name="The Broad Institute Genomics Platform"/>
            <person name="Cuomo C.A."/>
            <person name="White T.C."/>
            <person name="Graser Y."/>
            <person name="Martinez-Rossi N."/>
            <person name="Heitman J."/>
            <person name="Young S.K."/>
            <person name="Zeng Q."/>
            <person name="Gargeya S."/>
            <person name="Abouelleil A."/>
            <person name="Alvarado L."/>
            <person name="Chapman S.B."/>
            <person name="Gainer-Dewar J."/>
            <person name="Goldberg J."/>
            <person name="Griggs A."/>
            <person name="Gujja S."/>
            <person name="Hansen M."/>
            <person name="Howarth C."/>
            <person name="Imamovic A."/>
            <person name="Larimer J."/>
            <person name="Martinez D."/>
            <person name="Murphy C."/>
            <person name="Pearson M.D."/>
            <person name="Persinoti G."/>
            <person name="Poon T."/>
            <person name="Priest M."/>
            <person name="Roberts A.D."/>
            <person name="Saif S."/>
            <person name="Shea T.D."/>
            <person name="Sykes S.N."/>
            <person name="Wortman J."/>
            <person name="Nusbaum C."/>
            <person name="Birren B."/>
        </authorList>
    </citation>
    <scope>NUCLEOTIDE SEQUENCE [LARGE SCALE GENOMIC DNA]</scope>
    <source>
        <strain evidence="2">CBS 288.86</strain>
    </source>
</reference>
<dbReference type="AlphaFoldDB" id="A0A022VP35"/>
<sequence>MSSPSRSSRLHARTPPRHAVERIRHQPSPPDQPERRRSVTANWRMNGTNALMESLQTDLMLRASNVNRLIGRSKSGNAFLFREEIASSPPIITFNHHPGIRKQGKGDSQESSTYPHPHSHNPHPRKQGMWAGWAELMCVPSLTTSVCPMGGCSDNCVMSRQATSSREMQRSSSHDQSQVSYGIIESMKYPCSGL</sequence>
<proteinExistence type="predicted"/>
<feature type="region of interest" description="Disordered" evidence="1">
    <location>
        <begin position="92"/>
        <end position="126"/>
    </location>
</feature>
<evidence type="ECO:0000313" key="2">
    <source>
        <dbReference type="EMBL" id="EZF47674.1"/>
    </source>
</evidence>
<dbReference type="EMBL" id="KK207940">
    <property type="protein sequence ID" value="EZF47674.1"/>
    <property type="molecule type" value="Genomic_DNA"/>
</dbReference>
<organism evidence="2">
    <name type="scientific">Trichophyton rubrum CBS 288.86</name>
    <dbReference type="NCBI Taxonomy" id="1215330"/>
    <lineage>
        <taxon>Eukaryota</taxon>
        <taxon>Fungi</taxon>
        <taxon>Dikarya</taxon>
        <taxon>Ascomycota</taxon>
        <taxon>Pezizomycotina</taxon>
        <taxon>Eurotiomycetes</taxon>
        <taxon>Eurotiomycetidae</taxon>
        <taxon>Onygenales</taxon>
        <taxon>Arthrodermataceae</taxon>
        <taxon>Trichophyton</taxon>
    </lineage>
</organism>
<accession>A0A022VP35</accession>
<dbReference type="HOGENOM" id="CLU_121097_0_0_1"/>
<dbReference type="Proteomes" id="UP000023758">
    <property type="component" value="Unassembled WGS sequence"/>
</dbReference>
<feature type="region of interest" description="Disordered" evidence="1">
    <location>
        <begin position="1"/>
        <end position="38"/>
    </location>
</feature>
<protein>
    <submittedName>
        <fullName evidence="2">Uncharacterized protein</fullName>
    </submittedName>
</protein>
<gene>
    <name evidence="2" type="ORF">H103_08435</name>
</gene>
<evidence type="ECO:0000256" key="1">
    <source>
        <dbReference type="SAM" id="MobiDB-lite"/>
    </source>
</evidence>
<name>A0A022VP35_TRIRU</name>